<reference evidence="1 2" key="1">
    <citation type="submission" date="2012-09" db="EMBL/GenBank/DDBJ databases">
        <title>The Genome Sequence of Alloiococcus otitis ATCC 51267.</title>
        <authorList>
            <consortium name="The Broad Institute Genome Sequencing Platform"/>
            <person name="Earl A."/>
            <person name="Ward D."/>
            <person name="Feldgarden M."/>
            <person name="Gevers D."/>
            <person name="Huys G."/>
            <person name="Walker B."/>
            <person name="Young S.K."/>
            <person name="Zeng Q."/>
            <person name="Gargeya S."/>
            <person name="Fitzgerald M."/>
            <person name="Haas B."/>
            <person name="Abouelleil A."/>
            <person name="Alvarado L."/>
            <person name="Arachchi H.M."/>
            <person name="Berlin A.M."/>
            <person name="Chapman S.B."/>
            <person name="Goldberg J."/>
            <person name="Griggs A."/>
            <person name="Gujja S."/>
            <person name="Hansen M."/>
            <person name="Howarth C."/>
            <person name="Imamovic A."/>
            <person name="Larimer J."/>
            <person name="McCowen C."/>
            <person name="Montmayeur A."/>
            <person name="Murphy C."/>
            <person name="Neiman D."/>
            <person name="Pearson M."/>
            <person name="Priest M."/>
            <person name="Roberts A."/>
            <person name="Saif S."/>
            <person name="Shea T."/>
            <person name="Sisk P."/>
            <person name="Sykes S."/>
            <person name="Wortman J."/>
            <person name="Nusbaum C."/>
            <person name="Birren B."/>
        </authorList>
    </citation>
    <scope>NUCLEOTIDE SEQUENCE [LARGE SCALE GENOMIC DNA]</scope>
    <source>
        <strain evidence="1 2">ATCC 51267</strain>
    </source>
</reference>
<dbReference type="STRING" id="883081.HMPREF9698_01628"/>
<evidence type="ECO:0000313" key="1">
    <source>
        <dbReference type="EMBL" id="EKU92844.1"/>
    </source>
</evidence>
<dbReference type="AlphaFoldDB" id="K9E6Q8"/>
<name>K9E6Q8_9LACT</name>
<organism evidence="1 2">
    <name type="scientific">Alloiococcus otitis ATCC 51267</name>
    <dbReference type="NCBI Taxonomy" id="883081"/>
    <lineage>
        <taxon>Bacteria</taxon>
        <taxon>Bacillati</taxon>
        <taxon>Bacillota</taxon>
        <taxon>Bacilli</taxon>
        <taxon>Lactobacillales</taxon>
        <taxon>Carnobacteriaceae</taxon>
        <taxon>Alloiococcus</taxon>
    </lineage>
</organism>
<dbReference type="Proteomes" id="UP000009875">
    <property type="component" value="Unassembled WGS sequence"/>
</dbReference>
<protein>
    <submittedName>
        <fullName evidence="1">Uncharacterized protein</fullName>
    </submittedName>
</protein>
<dbReference type="EMBL" id="AGXA01000035">
    <property type="protein sequence ID" value="EKU92844.1"/>
    <property type="molecule type" value="Genomic_DNA"/>
</dbReference>
<accession>K9E6Q8</accession>
<keyword evidence="2" id="KW-1185">Reference proteome</keyword>
<sequence>MRQVDIKMIPTLDEFPEVTDTTSTSPHRLNVYPDTYRVEITGDWYKSQTLPVKALEDFTRVDVVLEYRDILEGDTNSNRLFEFSENPEIIWKGEI</sequence>
<evidence type="ECO:0000313" key="2">
    <source>
        <dbReference type="Proteomes" id="UP000009875"/>
    </source>
</evidence>
<dbReference type="HOGENOM" id="CLU_2366668_0_0_9"/>
<proteinExistence type="predicted"/>
<comment type="caution">
    <text evidence="1">The sequence shown here is derived from an EMBL/GenBank/DDBJ whole genome shotgun (WGS) entry which is preliminary data.</text>
</comment>
<dbReference type="RefSeq" id="WP_003779268.1">
    <property type="nucleotide sequence ID" value="NZ_JH992964.1"/>
</dbReference>
<gene>
    <name evidence="1" type="ORF">HMPREF9698_01628</name>
</gene>